<name>A0A7X0AUU1_9PROT</name>
<evidence type="ECO:0000313" key="3">
    <source>
        <dbReference type="Proteomes" id="UP000539175"/>
    </source>
</evidence>
<protein>
    <submittedName>
        <fullName evidence="2">Uncharacterized protein</fullName>
    </submittedName>
</protein>
<sequence>MKRSKDIGQMAQSGGTPSPCERLCERLGSVTR</sequence>
<organism evidence="2 3">
    <name type="scientific">Nitrospirillum iridis</name>
    <dbReference type="NCBI Taxonomy" id="765888"/>
    <lineage>
        <taxon>Bacteria</taxon>
        <taxon>Pseudomonadati</taxon>
        <taxon>Pseudomonadota</taxon>
        <taxon>Alphaproteobacteria</taxon>
        <taxon>Rhodospirillales</taxon>
        <taxon>Azospirillaceae</taxon>
        <taxon>Nitrospirillum</taxon>
    </lineage>
</organism>
<evidence type="ECO:0000256" key="1">
    <source>
        <dbReference type="SAM" id="MobiDB-lite"/>
    </source>
</evidence>
<keyword evidence="3" id="KW-1185">Reference proteome</keyword>
<accession>A0A7X0AUU1</accession>
<dbReference type="Proteomes" id="UP000539175">
    <property type="component" value="Unassembled WGS sequence"/>
</dbReference>
<feature type="region of interest" description="Disordered" evidence="1">
    <location>
        <begin position="1"/>
        <end position="32"/>
    </location>
</feature>
<evidence type="ECO:0000313" key="2">
    <source>
        <dbReference type="EMBL" id="MBB6250490.1"/>
    </source>
</evidence>
<reference evidence="2 3" key="1">
    <citation type="submission" date="2020-08" db="EMBL/GenBank/DDBJ databases">
        <title>Genomic Encyclopedia of Type Strains, Phase IV (KMG-IV): sequencing the most valuable type-strain genomes for metagenomic binning, comparative biology and taxonomic classification.</title>
        <authorList>
            <person name="Goeker M."/>
        </authorList>
    </citation>
    <scope>NUCLEOTIDE SEQUENCE [LARGE SCALE GENOMIC DNA]</scope>
    <source>
        <strain evidence="2 3">DSM 22198</strain>
    </source>
</reference>
<dbReference type="AlphaFoldDB" id="A0A7X0AUU1"/>
<dbReference type="EMBL" id="JACIIZ010000002">
    <property type="protein sequence ID" value="MBB6250490.1"/>
    <property type="molecule type" value="Genomic_DNA"/>
</dbReference>
<gene>
    <name evidence="2" type="ORF">FHS74_001031</name>
</gene>
<proteinExistence type="predicted"/>
<comment type="caution">
    <text evidence="2">The sequence shown here is derived from an EMBL/GenBank/DDBJ whole genome shotgun (WGS) entry which is preliminary data.</text>
</comment>